<dbReference type="InterPro" id="IPR029058">
    <property type="entry name" value="AB_hydrolase_fold"/>
</dbReference>
<dbReference type="AlphaFoldDB" id="A0AAU9AE98"/>
<evidence type="ECO:0008006" key="3">
    <source>
        <dbReference type="Google" id="ProtNLM"/>
    </source>
</evidence>
<dbReference type="KEGG" id="lem:LEN_0781"/>
<reference evidence="1 2" key="1">
    <citation type="journal article" date="2017" name="DNA Res.">
        <title>Complete genome sequence and expression profile of the commercial lytic enzyme producer Lysobacter enzymogenes M497-1.</title>
        <authorList>
            <person name="Takami H."/>
            <person name="Toyoda A."/>
            <person name="Uchiyama I."/>
            <person name="Itoh T."/>
            <person name="Takaki Y."/>
            <person name="Arai W."/>
            <person name="Nishi S."/>
            <person name="Kawai M."/>
            <person name="Shinya K."/>
            <person name="Ikeda H."/>
        </authorList>
    </citation>
    <scope>NUCLEOTIDE SEQUENCE [LARGE SCALE GENOMIC DNA]</scope>
    <source>
        <strain evidence="1 2">M497-1</strain>
    </source>
</reference>
<accession>A0AAU9AE98</accession>
<dbReference type="Proteomes" id="UP000218824">
    <property type="component" value="Chromosome"/>
</dbReference>
<evidence type="ECO:0000313" key="2">
    <source>
        <dbReference type="Proteomes" id="UP000218824"/>
    </source>
</evidence>
<gene>
    <name evidence="1" type="ORF">LEN_0781</name>
</gene>
<dbReference type="Gene3D" id="1.10.10.800">
    <property type="match status" value="1"/>
</dbReference>
<dbReference type="EMBL" id="AP014940">
    <property type="protein sequence ID" value="BAV96268.1"/>
    <property type="molecule type" value="Genomic_DNA"/>
</dbReference>
<proteinExistence type="predicted"/>
<dbReference type="RefSeq" id="WP_232518402.1">
    <property type="nucleotide sequence ID" value="NZ_AP014940.1"/>
</dbReference>
<dbReference type="InterPro" id="IPR051411">
    <property type="entry name" value="Polyketide_trans_af380"/>
</dbReference>
<dbReference type="Gene3D" id="3.40.50.1820">
    <property type="entry name" value="alpha/beta hydrolase"/>
    <property type="match status" value="1"/>
</dbReference>
<protein>
    <recommendedName>
        <fullName evidence="3">Alpha/beta hydrolase</fullName>
    </recommendedName>
</protein>
<sequence length="122" mass="13389">MPLAPLKKENASNAEPLAAWEYYHTPCAEYPNAPGYAAARSLDQIITHDAYNIAEAFLAQPVQIVAGSVAGSQWMSDNLFARAASADKQFHVDEGANHMLLYFVPKYVNEGAVLALFFQSRL</sequence>
<dbReference type="GeneID" id="83066833"/>
<dbReference type="PANTHER" id="PTHR47751:SF1">
    <property type="entry name" value="SUPERFAMILY HYDROLASE, PUTATIVE (AFU_ORTHOLOGUE AFUA_2G16580)-RELATED"/>
    <property type="match status" value="1"/>
</dbReference>
<name>A0AAU9AE98_LYSEN</name>
<dbReference type="PANTHER" id="PTHR47751">
    <property type="entry name" value="SUPERFAMILY HYDROLASE, PUTATIVE (AFU_ORTHOLOGUE AFUA_2G16580)-RELATED"/>
    <property type="match status" value="1"/>
</dbReference>
<evidence type="ECO:0000313" key="1">
    <source>
        <dbReference type="EMBL" id="BAV96268.1"/>
    </source>
</evidence>
<dbReference type="SUPFAM" id="SSF53474">
    <property type="entry name" value="alpha/beta-Hydrolases"/>
    <property type="match status" value="1"/>
</dbReference>
<organism evidence="1 2">
    <name type="scientific">Lysobacter enzymogenes</name>
    <dbReference type="NCBI Taxonomy" id="69"/>
    <lineage>
        <taxon>Bacteria</taxon>
        <taxon>Pseudomonadati</taxon>
        <taxon>Pseudomonadota</taxon>
        <taxon>Gammaproteobacteria</taxon>
        <taxon>Lysobacterales</taxon>
        <taxon>Lysobacteraceae</taxon>
        <taxon>Lysobacter</taxon>
    </lineage>
</organism>